<evidence type="ECO:0000313" key="5">
    <source>
        <dbReference type="Proteomes" id="UP000539350"/>
    </source>
</evidence>
<gene>
    <name evidence="4" type="ORF">H2508_11195</name>
</gene>
<sequence>MIKKKQEELLDAVERCFARYGIDKTNLQDVAAEAGVSRQTVYRYFRDKNALFEEVVLRAMRHFWQGVGLRFSHLDDLENWLLEVILYCVDEVPKDPHHALIRQLDSVDSGMPISLSLEGVQPIVLAFAEQFERAKSNGSLKSGLTEINVGVWAYRLIHTYLMLDQYPMRDKNELRHWLSEYVLSGLFNKQVFAE</sequence>
<feature type="domain" description="HTH tetR-type" evidence="3">
    <location>
        <begin position="3"/>
        <end position="63"/>
    </location>
</feature>
<protein>
    <submittedName>
        <fullName evidence="4">TetR/AcrR family transcriptional regulator</fullName>
    </submittedName>
</protein>
<dbReference type="RefSeq" id="WP_182173490.1">
    <property type="nucleotide sequence ID" value="NZ_JACFXU010000015.1"/>
</dbReference>
<dbReference type="PANTHER" id="PTHR30055:SF226">
    <property type="entry name" value="HTH-TYPE TRANSCRIPTIONAL REGULATOR PKSA"/>
    <property type="match status" value="1"/>
</dbReference>
<name>A0A7W2YKG3_9GAMM</name>
<organism evidence="4 5">
    <name type="scientific">Sediminihaliea albiluteola</name>
    <dbReference type="NCBI Taxonomy" id="2758564"/>
    <lineage>
        <taxon>Bacteria</taxon>
        <taxon>Pseudomonadati</taxon>
        <taxon>Pseudomonadota</taxon>
        <taxon>Gammaproteobacteria</taxon>
        <taxon>Cellvibrionales</taxon>
        <taxon>Halieaceae</taxon>
        <taxon>Sediminihaliea</taxon>
    </lineage>
</organism>
<dbReference type="InterPro" id="IPR001647">
    <property type="entry name" value="HTH_TetR"/>
</dbReference>
<reference evidence="4 5" key="1">
    <citation type="submission" date="2020-07" db="EMBL/GenBank/DDBJ databases">
        <title>Halieaceae bacterium, F7430, whole genome shotgun sequencing project.</title>
        <authorList>
            <person name="Jiang S."/>
            <person name="Liu Z.W."/>
            <person name="Du Z.J."/>
        </authorList>
    </citation>
    <scope>NUCLEOTIDE SEQUENCE [LARGE SCALE GENOMIC DNA]</scope>
    <source>
        <strain evidence="4 5">F7430</strain>
    </source>
</reference>
<evidence type="ECO:0000259" key="3">
    <source>
        <dbReference type="PROSITE" id="PS50977"/>
    </source>
</evidence>
<dbReference type="PANTHER" id="PTHR30055">
    <property type="entry name" value="HTH-TYPE TRANSCRIPTIONAL REGULATOR RUTR"/>
    <property type="match status" value="1"/>
</dbReference>
<accession>A0A7W2YKG3</accession>
<dbReference type="PRINTS" id="PR00455">
    <property type="entry name" value="HTHTETR"/>
</dbReference>
<evidence type="ECO:0000313" key="4">
    <source>
        <dbReference type="EMBL" id="MBA6413674.1"/>
    </source>
</evidence>
<dbReference type="GO" id="GO:0000976">
    <property type="term" value="F:transcription cis-regulatory region binding"/>
    <property type="evidence" value="ECO:0007669"/>
    <property type="project" value="TreeGrafter"/>
</dbReference>
<dbReference type="SUPFAM" id="SSF46689">
    <property type="entry name" value="Homeodomain-like"/>
    <property type="match status" value="1"/>
</dbReference>
<evidence type="ECO:0000256" key="2">
    <source>
        <dbReference type="PROSITE-ProRule" id="PRU00335"/>
    </source>
</evidence>
<dbReference type="InterPro" id="IPR009057">
    <property type="entry name" value="Homeodomain-like_sf"/>
</dbReference>
<comment type="caution">
    <text evidence="4">The sequence shown here is derived from an EMBL/GenBank/DDBJ whole genome shotgun (WGS) entry which is preliminary data.</text>
</comment>
<dbReference type="PROSITE" id="PS50977">
    <property type="entry name" value="HTH_TETR_2"/>
    <property type="match status" value="1"/>
</dbReference>
<dbReference type="Pfam" id="PF00440">
    <property type="entry name" value="TetR_N"/>
    <property type="match status" value="1"/>
</dbReference>
<feature type="DNA-binding region" description="H-T-H motif" evidence="2">
    <location>
        <begin position="26"/>
        <end position="45"/>
    </location>
</feature>
<keyword evidence="1 2" id="KW-0238">DNA-binding</keyword>
<keyword evidence="5" id="KW-1185">Reference proteome</keyword>
<dbReference type="AlphaFoldDB" id="A0A7W2YKG3"/>
<proteinExistence type="predicted"/>
<dbReference type="EMBL" id="JACFXU010000015">
    <property type="protein sequence ID" value="MBA6413674.1"/>
    <property type="molecule type" value="Genomic_DNA"/>
</dbReference>
<dbReference type="GO" id="GO:0003700">
    <property type="term" value="F:DNA-binding transcription factor activity"/>
    <property type="evidence" value="ECO:0007669"/>
    <property type="project" value="TreeGrafter"/>
</dbReference>
<dbReference type="Gene3D" id="1.10.357.10">
    <property type="entry name" value="Tetracycline Repressor, domain 2"/>
    <property type="match status" value="1"/>
</dbReference>
<dbReference type="Proteomes" id="UP000539350">
    <property type="component" value="Unassembled WGS sequence"/>
</dbReference>
<dbReference type="InterPro" id="IPR050109">
    <property type="entry name" value="HTH-type_TetR-like_transc_reg"/>
</dbReference>
<evidence type="ECO:0000256" key="1">
    <source>
        <dbReference type="ARBA" id="ARBA00023125"/>
    </source>
</evidence>